<evidence type="ECO:0000256" key="1">
    <source>
        <dbReference type="SAM" id="Phobius"/>
    </source>
</evidence>
<evidence type="ECO:0000313" key="2">
    <source>
        <dbReference type="EMBL" id="HIQ30509.1"/>
    </source>
</evidence>
<evidence type="ECO:0000313" key="3">
    <source>
        <dbReference type="Proteomes" id="UP000608579"/>
    </source>
</evidence>
<feature type="transmembrane region" description="Helical" evidence="1">
    <location>
        <begin position="6"/>
        <end position="26"/>
    </location>
</feature>
<dbReference type="AlphaFoldDB" id="A0A833EAL7"/>
<name>A0A833EAL7_CALS0</name>
<comment type="caution">
    <text evidence="2">The sequence shown here is derived from an EMBL/GenBank/DDBJ whole genome shotgun (WGS) entry which is preliminary data.</text>
</comment>
<feature type="transmembrane region" description="Helical" evidence="1">
    <location>
        <begin position="58"/>
        <end position="77"/>
    </location>
</feature>
<sequence length="79" mass="8039">MADALILLVVPLILVMAVVLLVLLIFRGLGEGGESNAKGVGVFLIGPIPIVVSGGKGVLIALLVVVLLSLVFILFTFGG</sequence>
<dbReference type="EMBL" id="DQVM01000163">
    <property type="protein sequence ID" value="HIQ30509.1"/>
    <property type="molecule type" value="Genomic_DNA"/>
</dbReference>
<dbReference type="Pfam" id="PF01998">
    <property type="entry name" value="DUF131"/>
    <property type="match status" value="1"/>
</dbReference>
<reference evidence="2" key="1">
    <citation type="journal article" date="2020" name="ISME J.">
        <title>Gammaproteobacteria mediating utilization of methyl-, sulfur- and petroleum organic compounds in deep ocean hydrothermal plumes.</title>
        <authorList>
            <person name="Zhou Z."/>
            <person name="Liu Y."/>
            <person name="Pan J."/>
            <person name="Cron B.R."/>
            <person name="Toner B.M."/>
            <person name="Anantharaman K."/>
            <person name="Breier J.A."/>
            <person name="Dick G.J."/>
            <person name="Li M."/>
        </authorList>
    </citation>
    <scope>NUCLEOTIDE SEQUENCE</scope>
    <source>
        <strain evidence="2">SZUA-1515</strain>
    </source>
</reference>
<keyword evidence="1" id="KW-0472">Membrane</keyword>
<dbReference type="Proteomes" id="UP000608579">
    <property type="component" value="Unassembled WGS sequence"/>
</dbReference>
<accession>A0A833EAL7</accession>
<gene>
    <name evidence="2" type="ORF">EYH45_08135</name>
</gene>
<protein>
    <submittedName>
        <fullName evidence="2">DUF131 domain-containing protein</fullName>
    </submittedName>
</protein>
<proteinExistence type="predicted"/>
<dbReference type="InterPro" id="IPR002849">
    <property type="entry name" value="DUF131"/>
</dbReference>
<keyword evidence="1" id="KW-1133">Transmembrane helix</keyword>
<organism evidence="2 3">
    <name type="scientific">Caldiarchaeum subterraneum</name>
    <dbReference type="NCBI Taxonomy" id="311458"/>
    <lineage>
        <taxon>Archaea</taxon>
        <taxon>Nitrososphaerota</taxon>
        <taxon>Candidatus Caldarchaeales</taxon>
        <taxon>Candidatus Caldarchaeaceae</taxon>
        <taxon>Candidatus Caldarchaeum</taxon>
    </lineage>
</organism>
<keyword evidence="1" id="KW-0812">Transmembrane</keyword>